<proteinExistence type="predicted"/>
<protein>
    <submittedName>
        <fullName evidence="1">Uncharacterized protein</fullName>
    </submittedName>
</protein>
<comment type="caution">
    <text evidence="1">The sequence shown here is derived from an EMBL/GenBank/DDBJ whole genome shotgun (WGS) entry which is preliminary data.</text>
</comment>
<accession>A0A0C1HAH1</accession>
<reference evidence="1 2" key="1">
    <citation type="journal article" date="2014" name="Mol. Biol. Evol.">
        <title>Massive expansion of Ubiquitination-related gene families within the Chlamydiae.</title>
        <authorList>
            <person name="Domman D."/>
            <person name="Collingro A."/>
            <person name="Lagkouvardos I."/>
            <person name="Gehre L."/>
            <person name="Weinmaier T."/>
            <person name="Rattei T."/>
            <person name="Subtil A."/>
            <person name="Horn M."/>
        </authorList>
    </citation>
    <scope>NUCLEOTIDE SEQUENCE [LARGE SCALE GENOMIC DNA]</scope>
    <source>
        <strain evidence="1 2">EI2</strain>
    </source>
</reference>
<organism evidence="1 2">
    <name type="scientific">Candidatus Protochlamydia amoebophila</name>
    <dbReference type="NCBI Taxonomy" id="362787"/>
    <lineage>
        <taxon>Bacteria</taxon>
        <taxon>Pseudomonadati</taxon>
        <taxon>Chlamydiota</taxon>
        <taxon>Chlamydiia</taxon>
        <taxon>Parachlamydiales</taxon>
        <taxon>Parachlamydiaceae</taxon>
        <taxon>Candidatus Protochlamydia</taxon>
    </lineage>
</organism>
<feature type="non-terminal residue" evidence="1">
    <location>
        <position position="40"/>
    </location>
</feature>
<sequence>MEEQIIALYCLLDDYILSIGYKDWPNTKLSTAEMMLINLV</sequence>
<dbReference type="EMBL" id="JSAN01000069">
    <property type="protein sequence ID" value="KIC71828.1"/>
    <property type="molecule type" value="Genomic_DNA"/>
</dbReference>
<dbReference type="Proteomes" id="UP000031465">
    <property type="component" value="Unassembled WGS sequence"/>
</dbReference>
<dbReference type="AlphaFoldDB" id="A0A0C1HAH1"/>
<name>A0A0C1HAH1_9BACT</name>
<gene>
    <name evidence="1" type="ORF">DB44_CW00010</name>
</gene>
<evidence type="ECO:0000313" key="1">
    <source>
        <dbReference type="EMBL" id="KIC71828.1"/>
    </source>
</evidence>
<evidence type="ECO:0000313" key="2">
    <source>
        <dbReference type="Proteomes" id="UP000031465"/>
    </source>
</evidence>